<dbReference type="InterPro" id="IPR004853">
    <property type="entry name" value="Sugar_P_trans_dom"/>
</dbReference>
<evidence type="ECO:0000259" key="6">
    <source>
        <dbReference type="Pfam" id="PF03151"/>
    </source>
</evidence>
<dbReference type="GeneID" id="39738777"/>
<name>A0A1J1HB09_PLARL</name>
<dbReference type="Proteomes" id="UP000220158">
    <property type="component" value="Chromosome 14"/>
</dbReference>
<evidence type="ECO:0000313" key="7">
    <source>
        <dbReference type="EMBL" id="CRH02612.1"/>
    </source>
</evidence>
<evidence type="ECO:0000256" key="2">
    <source>
        <dbReference type="ARBA" id="ARBA00022692"/>
    </source>
</evidence>
<reference evidence="7 8" key="1">
    <citation type="submission" date="2015-04" db="EMBL/GenBank/DDBJ databases">
        <authorList>
            <consortium name="Pathogen Informatics"/>
        </authorList>
    </citation>
    <scope>NUCLEOTIDE SEQUENCE [LARGE SCALE GENOMIC DNA]</scope>
    <source>
        <strain evidence="7 8">SGS1</strain>
    </source>
</reference>
<evidence type="ECO:0000256" key="1">
    <source>
        <dbReference type="ARBA" id="ARBA00004141"/>
    </source>
</evidence>
<dbReference type="KEGG" id="prel:PRELSG_1434500"/>
<proteinExistence type="predicted"/>
<feature type="transmembrane region" description="Helical" evidence="5">
    <location>
        <begin position="219"/>
        <end position="238"/>
    </location>
</feature>
<gene>
    <name evidence="7" type="ORF">PRELSG_1434500</name>
</gene>
<dbReference type="PANTHER" id="PTHR11132">
    <property type="entry name" value="SOLUTE CARRIER FAMILY 35"/>
    <property type="match status" value="1"/>
</dbReference>
<feature type="transmembrane region" description="Helical" evidence="5">
    <location>
        <begin position="465"/>
        <end position="484"/>
    </location>
</feature>
<organism evidence="7 8">
    <name type="scientific">Plasmodium relictum</name>
    <dbReference type="NCBI Taxonomy" id="85471"/>
    <lineage>
        <taxon>Eukaryota</taxon>
        <taxon>Sar</taxon>
        <taxon>Alveolata</taxon>
        <taxon>Apicomplexa</taxon>
        <taxon>Aconoidasida</taxon>
        <taxon>Haemosporida</taxon>
        <taxon>Plasmodiidae</taxon>
        <taxon>Plasmodium</taxon>
        <taxon>Plasmodium (Haemamoeba)</taxon>
    </lineage>
</organism>
<feature type="transmembrane region" description="Helical" evidence="5">
    <location>
        <begin position="407"/>
        <end position="426"/>
    </location>
</feature>
<feature type="transmembrane region" description="Helical" evidence="5">
    <location>
        <begin position="368"/>
        <end position="387"/>
    </location>
</feature>
<feature type="transmembrane region" description="Helical" evidence="5">
    <location>
        <begin position="183"/>
        <end position="207"/>
    </location>
</feature>
<feature type="domain" description="Sugar phosphate transporter" evidence="6">
    <location>
        <begin position="203"/>
        <end position="481"/>
    </location>
</feature>
<dbReference type="EMBL" id="LN835309">
    <property type="protein sequence ID" value="CRH02612.1"/>
    <property type="molecule type" value="Genomic_DNA"/>
</dbReference>
<dbReference type="VEuPathDB" id="PlasmoDB:PRELSG_1434500"/>
<evidence type="ECO:0000256" key="4">
    <source>
        <dbReference type="ARBA" id="ARBA00023136"/>
    </source>
</evidence>
<dbReference type="InterPro" id="IPR050186">
    <property type="entry name" value="TPT_transporter"/>
</dbReference>
<dbReference type="OrthoDB" id="18894at2759"/>
<feature type="transmembrane region" description="Helical" evidence="5">
    <location>
        <begin position="312"/>
        <end position="330"/>
    </location>
</feature>
<dbReference type="OMA" id="NCDKNPQ"/>
<dbReference type="GO" id="GO:0016020">
    <property type="term" value="C:membrane"/>
    <property type="evidence" value="ECO:0007669"/>
    <property type="project" value="UniProtKB-SubCell"/>
</dbReference>
<keyword evidence="4 5" id="KW-0472">Membrane</keyword>
<feature type="transmembrane region" description="Helical" evidence="5">
    <location>
        <begin position="438"/>
        <end position="459"/>
    </location>
</feature>
<feature type="transmembrane region" description="Helical" evidence="5">
    <location>
        <begin position="258"/>
        <end position="280"/>
    </location>
</feature>
<dbReference type="Pfam" id="PF03151">
    <property type="entry name" value="TPT"/>
    <property type="match status" value="1"/>
</dbReference>
<evidence type="ECO:0000256" key="5">
    <source>
        <dbReference type="SAM" id="Phobius"/>
    </source>
</evidence>
<dbReference type="AlphaFoldDB" id="A0A1J1HB09"/>
<keyword evidence="2 5" id="KW-0812">Transmembrane</keyword>
<feature type="transmembrane region" description="Helical" evidence="5">
    <location>
        <begin position="336"/>
        <end position="359"/>
    </location>
</feature>
<keyword evidence="3 5" id="KW-1133">Transmembrane helix</keyword>
<comment type="subcellular location">
    <subcellularLocation>
        <location evidence="1">Membrane</location>
        <topology evidence="1">Multi-pass membrane protein</topology>
    </subcellularLocation>
</comment>
<evidence type="ECO:0000313" key="8">
    <source>
        <dbReference type="Proteomes" id="UP000220158"/>
    </source>
</evidence>
<feature type="transmembrane region" description="Helical" evidence="5">
    <location>
        <begin position="286"/>
        <end position="305"/>
    </location>
</feature>
<accession>A0A1J1HB09</accession>
<sequence>MKYLINKYNKDEEKNNSINKKNDVDIENLTVNGININDININDIDESIIDTKETKDKKNTNAIEYYLFDIGSYNNSTNINSENFVDLSSIKSSYLSENRKKKAKKKKGNYIKKQLKLYKKKYKILPEHNLDQDTNYEESIGNGNGNGNKNYKIYDLKEIKDDKGISDIIQPKLKDSFNVKKDIFLGVIKFIILVSSIFSLGSVSTAITKYIIFVKKFKYTQIVTFFEFLIMYIILRLVIFFSKMKSSTDLTKKDYIKYIISISALLGLGSVTGVGAYYYLEIPIISVFKSSSLIFIYFLSIRFGLKEFKCSILFSIITILIGVIMSITTLKIDSFFGIFLLVISVISSSFKWVFTNLLLKSTSIKPHIILLHIYQVAMLIILLPSFFIDLTSIIKDYNNKVLTIEQIYITLILVTLSALTSIFLILAEFSLISHTSSVTLSVIFIGREAIILIIGSIFFGDKINLSSSIGIAISMIGTVLYGYASK</sequence>
<keyword evidence="8" id="KW-1185">Reference proteome</keyword>
<evidence type="ECO:0000256" key="3">
    <source>
        <dbReference type="ARBA" id="ARBA00022989"/>
    </source>
</evidence>
<dbReference type="RefSeq" id="XP_028535132.1">
    <property type="nucleotide sequence ID" value="XM_028679416.1"/>
</dbReference>
<protein>
    <submittedName>
        <fullName evidence="7">Triose or hexose phosphate/phosphate translocator, putative</fullName>
    </submittedName>
</protein>